<dbReference type="PANTHER" id="PTHR13847">
    <property type="entry name" value="SARCOSINE DEHYDROGENASE-RELATED"/>
    <property type="match status" value="1"/>
</dbReference>
<keyword evidence="3" id="KW-1185">Reference proteome</keyword>
<dbReference type="Gene3D" id="3.30.9.10">
    <property type="entry name" value="D-Amino Acid Oxidase, subunit A, domain 2"/>
    <property type="match status" value="1"/>
</dbReference>
<dbReference type="InterPro" id="IPR036188">
    <property type="entry name" value="FAD/NAD-bd_sf"/>
</dbReference>
<accession>A0A940PP12</accession>
<dbReference type="Proteomes" id="UP000675163">
    <property type="component" value="Unassembled WGS sequence"/>
</dbReference>
<reference evidence="2" key="1">
    <citation type="submission" date="2021-02" db="EMBL/GenBank/DDBJ databases">
        <title>Sequencing the genomes of 1000 actinobacteria strains.</title>
        <authorList>
            <person name="Klenk H.-P."/>
        </authorList>
    </citation>
    <scope>NUCLEOTIDE SEQUENCE</scope>
    <source>
        <strain evidence="2">DSM 22850</strain>
    </source>
</reference>
<sequence length="394" mass="41389">MNPVLDSADVVVVGAGIAGITTALELRNRGFDVVVVEQRFPGYGASGRGIGAIWLQTCRAGIELDLARAGRDKYLEYIEDLGNVFDYRQNGGLFFFETEAQGAILESYVADRARAGLEVSFLNVDEARSHSSLLPETAIGAVFCADDAQVDATRFVNAVAGACARKGVRIYENTSVISTIRRGESTLGVRTIRGDVVAPAVVWATGAWTVNLSTEGLEIPISTARQGQILTQKVAPVQSPIMHGPRGVKWAGALTALPGYNASDFAAPQSGGNSAKIEYDDIIAQNSEGALFVGSSIDEPGALNPHIGIQATTALLGSALDRYPEHASLGIVGLWAGIASWTQDNLPLIGRTDGIYLNAGHSQGVATGPIGSEVMAAALSGESHPFADRVRPAR</sequence>
<dbReference type="GO" id="GO:0005737">
    <property type="term" value="C:cytoplasm"/>
    <property type="evidence" value="ECO:0007669"/>
    <property type="project" value="TreeGrafter"/>
</dbReference>
<dbReference type="RefSeq" id="WP_209705560.1">
    <property type="nucleotide sequence ID" value="NZ_JAFIDA010000001.1"/>
</dbReference>
<organism evidence="2 3">
    <name type="scientific">Leucobacter exalbidus</name>
    <dbReference type="NCBI Taxonomy" id="662960"/>
    <lineage>
        <taxon>Bacteria</taxon>
        <taxon>Bacillati</taxon>
        <taxon>Actinomycetota</taxon>
        <taxon>Actinomycetes</taxon>
        <taxon>Micrococcales</taxon>
        <taxon>Microbacteriaceae</taxon>
        <taxon>Leucobacter</taxon>
    </lineage>
</organism>
<dbReference type="Gene3D" id="3.50.50.60">
    <property type="entry name" value="FAD/NAD(P)-binding domain"/>
    <property type="match status" value="1"/>
</dbReference>
<dbReference type="InterPro" id="IPR006076">
    <property type="entry name" value="FAD-dep_OxRdtase"/>
</dbReference>
<dbReference type="Pfam" id="PF01266">
    <property type="entry name" value="DAO"/>
    <property type="match status" value="1"/>
</dbReference>
<gene>
    <name evidence="2" type="ORF">JOF28_001925</name>
</gene>
<proteinExistence type="predicted"/>
<comment type="caution">
    <text evidence="2">The sequence shown here is derived from an EMBL/GenBank/DDBJ whole genome shotgun (WGS) entry which is preliminary data.</text>
</comment>
<protein>
    <submittedName>
        <fullName evidence="2">Glycine/D-amino acid oxidase-like deaminating enzyme</fullName>
    </submittedName>
</protein>
<evidence type="ECO:0000313" key="3">
    <source>
        <dbReference type="Proteomes" id="UP000675163"/>
    </source>
</evidence>
<evidence type="ECO:0000313" key="2">
    <source>
        <dbReference type="EMBL" id="MBP1326693.1"/>
    </source>
</evidence>
<dbReference type="EMBL" id="JAFIDA010000001">
    <property type="protein sequence ID" value="MBP1326693.1"/>
    <property type="molecule type" value="Genomic_DNA"/>
</dbReference>
<evidence type="ECO:0000259" key="1">
    <source>
        <dbReference type="Pfam" id="PF01266"/>
    </source>
</evidence>
<dbReference type="AlphaFoldDB" id="A0A940PP12"/>
<name>A0A940PP12_9MICO</name>
<dbReference type="SUPFAM" id="SSF51905">
    <property type="entry name" value="FAD/NAD(P)-binding domain"/>
    <property type="match status" value="1"/>
</dbReference>
<feature type="domain" description="FAD dependent oxidoreductase" evidence="1">
    <location>
        <begin position="9"/>
        <end position="377"/>
    </location>
</feature>